<reference evidence="8" key="2">
    <citation type="submission" date="2025-09" db="UniProtKB">
        <authorList>
            <consortium name="Ensembl"/>
        </authorList>
    </citation>
    <scope>IDENTIFICATION</scope>
</reference>
<keyword evidence="3" id="KW-0540">Nuclease</keyword>
<keyword evidence="5" id="KW-0479">Metal-binding</keyword>
<keyword evidence="9" id="KW-1185">Reference proteome</keyword>
<feature type="compositionally biased region" description="Basic and acidic residues" evidence="6">
    <location>
        <begin position="225"/>
        <end position="236"/>
    </location>
</feature>
<evidence type="ECO:0000256" key="6">
    <source>
        <dbReference type="SAM" id="MobiDB-lite"/>
    </source>
</evidence>
<feature type="domain" description="CCHC-type" evidence="7">
    <location>
        <begin position="211"/>
        <end position="226"/>
    </location>
</feature>
<dbReference type="SUPFAM" id="SSF50630">
    <property type="entry name" value="Acid proteases"/>
    <property type="match status" value="1"/>
</dbReference>
<feature type="compositionally biased region" description="Low complexity" evidence="6">
    <location>
        <begin position="262"/>
        <end position="271"/>
    </location>
</feature>
<sequence length="380" mass="42852">MAGLIGSIGPFDKSIEQWSSYTERFGYFVAANGISDDKIVPTFLSVIGPKTFNLLRNILQPVKPGSKTHKELVDTLTNHFSPKPLVIAERFRFHRRNQEEGESVTMFVAALRKLAEHCEFRGNDALRDRLVCGLKNEATQKRLLTESDLTFEKAINISVSMEMASKEAQQLHAIGKVHKLSSSNQDFQGPCFHCGKSGHIASACWCKDMDCRSCGKRGHVERACRNKKSKEKDSKTRNIKNSTNYKNRRHVHTVKHEKESNSDSSSEDTSVTVNTVRVMTVTESSDGFWTNAKLEGHSVQMQIDTGSKASLVSYKIYRKYMRHLPLRPSDTVFRAYMGHPVHMKGMTDVLVQCNDQTVRLHNKRKLCSHNGTFVVKGNSA</sequence>
<dbReference type="InterPro" id="IPR050951">
    <property type="entry name" value="Retrovirus_Pol_polyprotein"/>
</dbReference>
<dbReference type="Gene3D" id="4.10.60.10">
    <property type="entry name" value="Zinc finger, CCHC-type"/>
    <property type="match status" value="1"/>
</dbReference>
<dbReference type="AlphaFoldDB" id="A0A3B3Q7L2"/>
<dbReference type="STRING" id="1676925.ENSPKIP00000001620"/>
<dbReference type="GO" id="GO:0016779">
    <property type="term" value="F:nucleotidyltransferase activity"/>
    <property type="evidence" value="ECO:0007669"/>
    <property type="project" value="UniProtKB-KW"/>
</dbReference>
<feature type="region of interest" description="Disordered" evidence="6">
    <location>
        <begin position="225"/>
        <end position="271"/>
    </location>
</feature>
<dbReference type="GO" id="GO:0008270">
    <property type="term" value="F:zinc ion binding"/>
    <property type="evidence" value="ECO:0007669"/>
    <property type="project" value="UniProtKB-KW"/>
</dbReference>
<dbReference type="PANTHER" id="PTHR37984">
    <property type="entry name" value="PROTEIN CBG26694"/>
    <property type="match status" value="1"/>
</dbReference>
<dbReference type="GO" id="GO:0003676">
    <property type="term" value="F:nucleic acid binding"/>
    <property type="evidence" value="ECO:0007669"/>
    <property type="project" value="InterPro"/>
</dbReference>
<evidence type="ECO:0000256" key="2">
    <source>
        <dbReference type="ARBA" id="ARBA00022695"/>
    </source>
</evidence>
<keyword evidence="5" id="KW-0863">Zinc-finger</keyword>
<keyword evidence="4" id="KW-0255">Endonuclease</keyword>
<evidence type="ECO:0000256" key="5">
    <source>
        <dbReference type="PROSITE-ProRule" id="PRU00047"/>
    </source>
</evidence>
<dbReference type="InterPro" id="IPR001878">
    <property type="entry name" value="Znf_CCHC"/>
</dbReference>
<dbReference type="SUPFAM" id="SSF57756">
    <property type="entry name" value="Retrovirus zinc finger-like domains"/>
    <property type="match status" value="1"/>
</dbReference>
<dbReference type="InterPro" id="IPR036875">
    <property type="entry name" value="Znf_CCHC_sf"/>
</dbReference>
<evidence type="ECO:0000313" key="8">
    <source>
        <dbReference type="Ensembl" id="ENSPKIP00000001620.1"/>
    </source>
</evidence>
<dbReference type="PROSITE" id="PS50158">
    <property type="entry name" value="ZF_CCHC"/>
    <property type="match status" value="2"/>
</dbReference>
<keyword evidence="5" id="KW-0862">Zinc</keyword>
<dbReference type="PANTHER" id="PTHR37984:SF5">
    <property type="entry name" value="PROTEIN NYNRIN-LIKE"/>
    <property type="match status" value="1"/>
</dbReference>
<evidence type="ECO:0000256" key="3">
    <source>
        <dbReference type="ARBA" id="ARBA00022722"/>
    </source>
</evidence>
<dbReference type="Ensembl" id="ENSPKIT00000025546.1">
    <property type="protein sequence ID" value="ENSPKIP00000001620.1"/>
    <property type="gene ID" value="ENSPKIG00000019851.1"/>
</dbReference>
<dbReference type="Proteomes" id="UP000261540">
    <property type="component" value="Unplaced"/>
</dbReference>
<reference evidence="8" key="1">
    <citation type="submission" date="2025-08" db="UniProtKB">
        <authorList>
            <consortium name="Ensembl"/>
        </authorList>
    </citation>
    <scope>IDENTIFICATION</scope>
</reference>
<feature type="domain" description="CCHC-type" evidence="7">
    <location>
        <begin position="191"/>
        <end position="204"/>
    </location>
</feature>
<evidence type="ECO:0000259" key="7">
    <source>
        <dbReference type="PROSITE" id="PS50158"/>
    </source>
</evidence>
<dbReference type="GeneTree" id="ENSGT00940000165756"/>
<accession>A0A3B3Q7L2</accession>
<dbReference type="SMART" id="SM00343">
    <property type="entry name" value="ZnF_C2HC"/>
    <property type="match status" value="2"/>
</dbReference>
<keyword evidence="4" id="KW-0378">Hydrolase</keyword>
<dbReference type="InterPro" id="IPR021109">
    <property type="entry name" value="Peptidase_aspartic_dom_sf"/>
</dbReference>
<evidence type="ECO:0000256" key="4">
    <source>
        <dbReference type="ARBA" id="ARBA00022759"/>
    </source>
</evidence>
<evidence type="ECO:0000313" key="9">
    <source>
        <dbReference type="Proteomes" id="UP000261540"/>
    </source>
</evidence>
<dbReference type="GO" id="GO:0004519">
    <property type="term" value="F:endonuclease activity"/>
    <property type="evidence" value="ECO:0007669"/>
    <property type="project" value="UniProtKB-KW"/>
</dbReference>
<keyword evidence="1" id="KW-0808">Transferase</keyword>
<evidence type="ECO:0000256" key="1">
    <source>
        <dbReference type="ARBA" id="ARBA00022679"/>
    </source>
</evidence>
<organism evidence="8 9">
    <name type="scientific">Paramormyrops kingsleyae</name>
    <dbReference type="NCBI Taxonomy" id="1676925"/>
    <lineage>
        <taxon>Eukaryota</taxon>
        <taxon>Metazoa</taxon>
        <taxon>Chordata</taxon>
        <taxon>Craniata</taxon>
        <taxon>Vertebrata</taxon>
        <taxon>Euteleostomi</taxon>
        <taxon>Actinopterygii</taxon>
        <taxon>Neopterygii</taxon>
        <taxon>Teleostei</taxon>
        <taxon>Osteoglossocephala</taxon>
        <taxon>Osteoglossomorpha</taxon>
        <taxon>Osteoglossiformes</taxon>
        <taxon>Mormyridae</taxon>
        <taxon>Paramormyrops</taxon>
    </lineage>
</organism>
<proteinExistence type="predicted"/>
<dbReference type="Pfam" id="PF00098">
    <property type="entry name" value="zf-CCHC"/>
    <property type="match status" value="1"/>
</dbReference>
<protein>
    <recommendedName>
        <fullName evidence="7">CCHC-type domain-containing protein</fullName>
    </recommendedName>
</protein>
<keyword evidence="2" id="KW-0548">Nucleotidyltransferase</keyword>
<name>A0A3B3Q7L2_9TELE</name>